<dbReference type="InterPro" id="IPR027267">
    <property type="entry name" value="AH/BAR_dom_sf"/>
</dbReference>
<organism evidence="3 4">
    <name type="scientific">Stylosanthes scabra</name>
    <dbReference type="NCBI Taxonomy" id="79078"/>
    <lineage>
        <taxon>Eukaryota</taxon>
        <taxon>Viridiplantae</taxon>
        <taxon>Streptophyta</taxon>
        <taxon>Embryophyta</taxon>
        <taxon>Tracheophyta</taxon>
        <taxon>Spermatophyta</taxon>
        <taxon>Magnoliopsida</taxon>
        <taxon>eudicotyledons</taxon>
        <taxon>Gunneridae</taxon>
        <taxon>Pentapetalae</taxon>
        <taxon>rosids</taxon>
        <taxon>fabids</taxon>
        <taxon>Fabales</taxon>
        <taxon>Fabaceae</taxon>
        <taxon>Papilionoideae</taxon>
        <taxon>50 kb inversion clade</taxon>
        <taxon>dalbergioids sensu lato</taxon>
        <taxon>Dalbergieae</taxon>
        <taxon>Pterocarpus clade</taxon>
        <taxon>Stylosanthes</taxon>
    </lineage>
</organism>
<dbReference type="PANTHER" id="PTHR46757:SF8">
    <property type="entry name" value="VACUOLAR PROTEIN SORTING-ASSOCIATED PROTEIN 17, VPS17-RELATED"/>
    <property type="match status" value="1"/>
</dbReference>
<keyword evidence="1" id="KW-0175">Coiled coil</keyword>
<keyword evidence="4" id="KW-1185">Reference proteome</keyword>
<dbReference type="InterPro" id="IPR015404">
    <property type="entry name" value="Vps5_C"/>
</dbReference>
<proteinExistence type="predicted"/>
<sequence>QAESLVKYQQDMGETMGELGLAFVKLTKFETEEAMFDSQRTRASDMRNVATAAVKASRLYRELNTQTIKHLDKLHEYLGTMLAVNNAFADRASALLTVQTLSSELVSLNSRIEKLEVASSKIFGGDKSRMRKIEELKEAIRVTENAKTCADREYERIKENNRSELERLDKERHDDFISMLRGFVVNQAGYSEKMAAVWDKLAEETIAYSKDSS</sequence>
<comment type="caution">
    <text evidence="3">The sequence shown here is derived from an EMBL/GenBank/DDBJ whole genome shotgun (WGS) entry which is preliminary data.</text>
</comment>
<protein>
    <submittedName>
        <fullName evidence="3">Sorting nexin 2B</fullName>
    </submittedName>
</protein>
<dbReference type="Pfam" id="PF09325">
    <property type="entry name" value="Vps5"/>
    <property type="match status" value="1"/>
</dbReference>
<dbReference type="Gene3D" id="1.20.1270.60">
    <property type="entry name" value="Arfaptin homology (AH) domain/BAR domain"/>
    <property type="match status" value="1"/>
</dbReference>
<reference evidence="3 4" key="1">
    <citation type="journal article" date="2023" name="Plants (Basel)">
        <title>Bridging the Gap: Combining Genomics and Transcriptomics Approaches to Understand Stylosanthes scabra, an Orphan Legume from the Brazilian Caatinga.</title>
        <authorList>
            <person name="Ferreira-Neto J.R.C."/>
            <person name="da Silva M.D."/>
            <person name="Binneck E."/>
            <person name="de Melo N.F."/>
            <person name="da Silva R.H."/>
            <person name="de Melo A.L.T.M."/>
            <person name="Pandolfi V."/>
            <person name="Bustamante F.O."/>
            <person name="Brasileiro-Vidal A.C."/>
            <person name="Benko-Iseppon A.M."/>
        </authorList>
    </citation>
    <scope>NUCLEOTIDE SEQUENCE [LARGE SCALE GENOMIC DNA]</scope>
    <source>
        <tissue evidence="3">Leaves</tissue>
    </source>
</reference>
<dbReference type="EMBL" id="JASCZI010060889">
    <property type="protein sequence ID" value="MED6136617.1"/>
    <property type="molecule type" value="Genomic_DNA"/>
</dbReference>
<evidence type="ECO:0000313" key="3">
    <source>
        <dbReference type="EMBL" id="MED6136617.1"/>
    </source>
</evidence>
<name>A0ABU6SK20_9FABA</name>
<feature type="domain" description="Sorting nexin/Vps5-like C-terminal" evidence="2">
    <location>
        <begin position="3"/>
        <end position="203"/>
    </location>
</feature>
<dbReference type="PANTHER" id="PTHR46757">
    <property type="entry name" value="SORTING NEXIN-RELATED"/>
    <property type="match status" value="1"/>
</dbReference>
<feature type="non-terminal residue" evidence="3">
    <location>
        <position position="1"/>
    </location>
</feature>
<evidence type="ECO:0000313" key="4">
    <source>
        <dbReference type="Proteomes" id="UP001341840"/>
    </source>
</evidence>
<gene>
    <name evidence="3" type="primary">SNX2B</name>
    <name evidence="3" type="ORF">PIB30_057623</name>
</gene>
<evidence type="ECO:0000256" key="1">
    <source>
        <dbReference type="SAM" id="Coils"/>
    </source>
</evidence>
<evidence type="ECO:0000259" key="2">
    <source>
        <dbReference type="Pfam" id="PF09325"/>
    </source>
</evidence>
<dbReference type="SUPFAM" id="SSF103657">
    <property type="entry name" value="BAR/IMD domain-like"/>
    <property type="match status" value="1"/>
</dbReference>
<dbReference type="InterPro" id="IPR044279">
    <property type="entry name" value="SNX2A/B"/>
</dbReference>
<accession>A0ABU6SK20</accession>
<dbReference type="CDD" id="cd07596">
    <property type="entry name" value="BAR_SNX"/>
    <property type="match status" value="1"/>
</dbReference>
<feature type="coiled-coil region" evidence="1">
    <location>
        <begin position="98"/>
        <end position="174"/>
    </location>
</feature>
<dbReference type="Proteomes" id="UP001341840">
    <property type="component" value="Unassembled WGS sequence"/>
</dbReference>